<accession>A0AAV4E827</accession>
<keyword evidence="3" id="KW-1185">Reference proteome</keyword>
<dbReference type="EMBL" id="BMAT01000004">
    <property type="protein sequence ID" value="GFR57373.1"/>
    <property type="molecule type" value="Genomic_DNA"/>
</dbReference>
<proteinExistence type="predicted"/>
<evidence type="ECO:0000313" key="2">
    <source>
        <dbReference type="EMBL" id="GFR57373.1"/>
    </source>
</evidence>
<keyword evidence="1" id="KW-1133">Transmembrane helix</keyword>
<evidence type="ECO:0000256" key="1">
    <source>
        <dbReference type="SAM" id="Phobius"/>
    </source>
</evidence>
<feature type="transmembrane region" description="Helical" evidence="1">
    <location>
        <begin position="76"/>
        <end position="93"/>
    </location>
</feature>
<gene>
    <name evidence="2" type="ORF">ElyMa_000000400</name>
</gene>
<sequence>MSRSNSIVSTCAHRGTGRQVSRQFSFYEDSQDEEDIGNKEEVFDDHLQQSQLLTFFHLSSPLPLSLPEFTDIDIKMLMNILLYTPVLVLFASARAMQRPSTYGLSGSVNS</sequence>
<name>A0AAV4E827_9GAST</name>
<keyword evidence="1" id="KW-0472">Membrane</keyword>
<organism evidence="2 3">
    <name type="scientific">Elysia marginata</name>
    <dbReference type="NCBI Taxonomy" id="1093978"/>
    <lineage>
        <taxon>Eukaryota</taxon>
        <taxon>Metazoa</taxon>
        <taxon>Spiralia</taxon>
        <taxon>Lophotrochozoa</taxon>
        <taxon>Mollusca</taxon>
        <taxon>Gastropoda</taxon>
        <taxon>Heterobranchia</taxon>
        <taxon>Euthyneura</taxon>
        <taxon>Panpulmonata</taxon>
        <taxon>Sacoglossa</taxon>
        <taxon>Placobranchoidea</taxon>
        <taxon>Plakobranchidae</taxon>
        <taxon>Elysia</taxon>
    </lineage>
</organism>
<dbReference type="AlphaFoldDB" id="A0AAV4E827"/>
<comment type="caution">
    <text evidence="2">The sequence shown here is derived from an EMBL/GenBank/DDBJ whole genome shotgun (WGS) entry which is preliminary data.</text>
</comment>
<dbReference type="Proteomes" id="UP000762676">
    <property type="component" value="Unassembled WGS sequence"/>
</dbReference>
<protein>
    <submittedName>
        <fullName evidence="2">Uncharacterized protein</fullName>
    </submittedName>
</protein>
<evidence type="ECO:0000313" key="3">
    <source>
        <dbReference type="Proteomes" id="UP000762676"/>
    </source>
</evidence>
<keyword evidence="1" id="KW-0812">Transmembrane</keyword>
<reference evidence="2 3" key="1">
    <citation type="journal article" date="2021" name="Elife">
        <title>Chloroplast acquisition without the gene transfer in kleptoplastic sea slugs, Plakobranchus ocellatus.</title>
        <authorList>
            <person name="Maeda T."/>
            <person name="Takahashi S."/>
            <person name="Yoshida T."/>
            <person name="Shimamura S."/>
            <person name="Takaki Y."/>
            <person name="Nagai Y."/>
            <person name="Toyoda A."/>
            <person name="Suzuki Y."/>
            <person name="Arimoto A."/>
            <person name="Ishii H."/>
            <person name="Satoh N."/>
            <person name="Nishiyama T."/>
            <person name="Hasebe M."/>
            <person name="Maruyama T."/>
            <person name="Minagawa J."/>
            <person name="Obokata J."/>
            <person name="Shigenobu S."/>
        </authorList>
    </citation>
    <scope>NUCLEOTIDE SEQUENCE [LARGE SCALE GENOMIC DNA]</scope>
</reference>